<feature type="transmembrane region" description="Helical" evidence="2">
    <location>
        <begin position="124"/>
        <end position="144"/>
    </location>
</feature>
<keyword evidence="2" id="KW-1133">Transmembrane helix</keyword>
<feature type="transmembrane region" description="Helical" evidence="2">
    <location>
        <begin position="88"/>
        <end position="112"/>
    </location>
</feature>
<reference evidence="3" key="1">
    <citation type="submission" date="2024-05" db="EMBL/GenBank/DDBJ databases">
        <title>Isolation and characterization of Sporomusa carbonis sp. nov., a carboxydotrophic hydrogenogen in the genus of Sporomusa isolated from a charcoal burning pile.</title>
        <authorList>
            <person name="Boeer T."/>
            <person name="Rosenbaum F."/>
            <person name="Eysell L."/>
            <person name="Mueller V."/>
            <person name="Daniel R."/>
            <person name="Poehlein A."/>
        </authorList>
    </citation>
    <scope>NUCLEOTIDE SEQUENCE [LARGE SCALE GENOMIC DNA]</scope>
    <source>
        <strain evidence="3">DSM 3132</strain>
    </source>
</reference>
<proteinExistence type="predicted"/>
<accession>A0ABZ3J872</accession>
<sequence length="179" mass="20336">MSNQVIVWSMLIPPWLTLFFMKRQEIKKWMPAALFVMVTTTIIHEVGITWGIWETHENAYPLGHMISFTYGALPIGAMWILKYTYGRFWLYAAVQLVGSAILVFIVQPWLHVRGIFVYVDQNNALAGIGAFSTTLVHLLLVYLYQMWQDEGLVLPKRNSSPAGLQPAAAKPVPDDNPDE</sequence>
<feature type="transmembrane region" description="Helical" evidence="2">
    <location>
        <begin position="59"/>
        <end position="81"/>
    </location>
</feature>
<gene>
    <name evidence="3" type="ORF">SPACI_047090</name>
</gene>
<feature type="transmembrane region" description="Helical" evidence="2">
    <location>
        <begin position="6"/>
        <end position="21"/>
    </location>
</feature>
<evidence type="ECO:0000313" key="4">
    <source>
        <dbReference type="Proteomes" id="UP000216052"/>
    </source>
</evidence>
<evidence type="ECO:0000256" key="2">
    <source>
        <dbReference type="SAM" id="Phobius"/>
    </source>
</evidence>
<evidence type="ECO:0000256" key="1">
    <source>
        <dbReference type="SAM" id="MobiDB-lite"/>
    </source>
</evidence>
<feature type="region of interest" description="Disordered" evidence="1">
    <location>
        <begin position="158"/>
        <end position="179"/>
    </location>
</feature>
<keyword evidence="4" id="KW-1185">Reference proteome</keyword>
<name>A0ABZ3J872_SPOA4</name>
<dbReference type="EMBL" id="CP155571">
    <property type="protein sequence ID" value="XFO74599.1"/>
    <property type="molecule type" value="Genomic_DNA"/>
</dbReference>
<feature type="transmembrane region" description="Helical" evidence="2">
    <location>
        <begin position="33"/>
        <end position="53"/>
    </location>
</feature>
<keyword evidence="2" id="KW-0472">Membrane</keyword>
<dbReference type="Proteomes" id="UP000216052">
    <property type="component" value="Chromosome"/>
</dbReference>
<evidence type="ECO:0000313" key="3">
    <source>
        <dbReference type="EMBL" id="XFO74599.1"/>
    </source>
</evidence>
<organism evidence="3 4">
    <name type="scientific">Sporomusa acidovorans (strain ATCC 49682 / DSM 3132 / Mol)</name>
    <dbReference type="NCBI Taxonomy" id="1123286"/>
    <lineage>
        <taxon>Bacteria</taxon>
        <taxon>Bacillati</taxon>
        <taxon>Bacillota</taxon>
        <taxon>Negativicutes</taxon>
        <taxon>Selenomonadales</taxon>
        <taxon>Sporomusaceae</taxon>
        <taxon>Sporomusa</taxon>
    </lineage>
</organism>
<protein>
    <submittedName>
        <fullName evidence="3">Uncharacterized protein</fullName>
    </submittedName>
</protein>
<dbReference type="RefSeq" id="WP_245692496.1">
    <property type="nucleotide sequence ID" value="NZ_CP155571.1"/>
</dbReference>
<keyword evidence="2" id="KW-0812">Transmembrane</keyword>